<dbReference type="Pfam" id="PF04300">
    <property type="entry name" value="FBA"/>
    <property type="match status" value="1"/>
</dbReference>
<dbReference type="GO" id="GO:0006516">
    <property type="term" value="P:glycoprotein catabolic process"/>
    <property type="evidence" value="ECO:0007669"/>
    <property type="project" value="TreeGrafter"/>
</dbReference>
<dbReference type="GO" id="GO:0061630">
    <property type="term" value="F:ubiquitin protein ligase activity"/>
    <property type="evidence" value="ECO:0007669"/>
    <property type="project" value="TreeGrafter"/>
</dbReference>
<evidence type="ECO:0000256" key="1">
    <source>
        <dbReference type="SAM" id="MobiDB-lite"/>
    </source>
</evidence>
<dbReference type="Gene3D" id="2.60.120.260">
    <property type="entry name" value="Galactose-binding domain-like"/>
    <property type="match status" value="1"/>
</dbReference>
<protein>
    <recommendedName>
        <fullName evidence="2">FBA domain-containing protein</fullName>
    </recommendedName>
</protein>
<dbReference type="PROSITE" id="PS51114">
    <property type="entry name" value="FBA"/>
    <property type="match status" value="1"/>
</dbReference>
<reference evidence="3" key="1">
    <citation type="submission" date="2015-12" db="EMBL/GenBank/DDBJ databases">
        <title>De novo transcriptome assembly of four potential Pierce s Disease insect vectors from Arizona vineyards.</title>
        <authorList>
            <person name="Tassone E.E."/>
        </authorList>
    </citation>
    <scope>NUCLEOTIDE SEQUENCE</scope>
</reference>
<sequence length="115" mass="13488">MIFYFYRTSLYNACNKNFVTIVFVLQIKHVFSNYGIGVRYIMFVHSGVDTQYWNGHYGSKMSGGRVYLEFPQMFPSQEQSEDEGDEDEDESGPDLGGDRLVRPRQQFSDIPRHLW</sequence>
<feature type="compositionally biased region" description="Acidic residues" evidence="1">
    <location>
        <begin position="79"/>
        <end position="92"/>
    </location>
</feature>
<dbReference type="PANTHER" id="PTHR12125">
    <property type="entry name" value="F-BOX ONLY PROTEIN 6-LIKE PROTEIN"/>
    <property type="match status" value="1"/>
</dbReference>
<dbReference type="GO" id="GO:0005737">
    <property type="term" value="C:cytoplasm"/>
    <property type="evidence" value="ECO:0007669"/>
    <property type="project" value="TreeGrafter"/>
</dbReference>
<accession>A0A1B6DUW5</accession>
<dbReference type="GO" id="GO:0036503">
    <property type="term" value="P:ERAD pathway"/>
    <property type="evidence" value="ECO:0007669"/>
    <property type="project" value="TreeGrafter"/>
</dbReference>
<dbReference type="GO" id="GO:0019005">
    <property type="term" value="C:SCF ubiquitin ligase complex"/>
    <property type="evidence" value="ECO:0007669"/>
    <property type="project" value="TreeGrafter"/>
</dbReference>
<gene>
    <name evidence="3" type="ORF">g.11065</name>
</gene>
<evidence type="ECO:0000259" key="2">
    <source>
        <dbReference type="PROSITE" id="PS51114"/>
    </source>
</evidence>
<feature type="region of interest" description="Disordered" evidence="1">
    <location>
        <begin position="76"/>
        <end position="115"/>
    </location>
</feature>
<dbReference type="InterPro" id="IPR039752">
    <property type="entry name" value="F-box_only"/>
</dbReference>
<dbReference type="SUPFAM" id="SSF49785">
    <property type="entry name" value="Galactose-binding domain-like"/>
    <property type="match status" value="1"/>
</dbReference>
<dbReference type="EMBL" id="GEDC01007879">
    <property type="protein sequence ID" value="JAS29419.1"/>
    <property type="molecule type" value="Transcribed_RNA"/>
</dbReference>
<dbReference type="PANTHER" id="PTHR12125:SF5">
    <property type="entry name" value="F-BOX DOMAIN-CONTAINING PROTEIN"/>
    <property type="match status" value="1"/>
</dbReference>
<feature type="domain" description="FBA" evidence="2">
    <location>
        <begin position="1"/>
        <end position="70"/>
    </location>
</feature>
<proteinExistence type="predicted"/>
<dbReference type="InterPro" id="IPR008979">
    <property type="entry name" value="Galactose-bd-like_sf"/>
</dbReference>
<name>A0A1B6DUW5_9HEMI</name>
<dbReference type="AlphaFoldDB" id="A0A1B6DUW5"/>
<organism evidence="3">
    <name type="scientific">Clastoptera arizonana</name>
    <name type="common">Arizona spittle bug</name>
    <dbReference type="NCBI Taxonomy" id="38151"/>
    <lineage>
        <taxon>Eukaryota</taxon>
        <taxon>Metazoa</taxon>
        <taxon>Ecdysozoa</taxon>
        <taxon>Arthropoda</taxon>
        <taxon>Hexapoda</taxon>
        <taxon>Insecta</taxon>
        <taxon>Pterygota</taxon>
        <taxon>Neoptera</taxon>
        <taxon>Paraneoptera</taxon>
        <taxon>Hemiptera</taxon>
        <taxon>Auchenorrhyncha</taxon>
        <taxon>Cercopoidea</taxon>
        <taxon>Clastopteridae</taxon>
        <taxon>Clastoptera</taxon>
    </lineage>
</organism>
<dbReference type="GO" id="GO:0031146">
    <property type="term" value="P:SCF-dependent proteasomal ubiquitin-dependent protein catabolic process"/>
    <property type="evidence" value="ECO:0007669"/>
    <property type="project" value="TreeGrafter"/>
</dbReference>
<dbReference type="InterPro" id="IPR007397">
    <property type="entry name" value="F-box-assoc_dom"/>
</dbReference>
<evidence type="ECO:0000313" key="3">
    <source>
        <dbReference type="EMBL" id="JAS29419.1"/>
    </source>
</evidence>